<name>A0A936ZEY3_9BURK</name>
<dbReference type="InterPro" id="IPR036388">
    <property type="entry name" value="WH-like_DNA-bd_sf"/>
</dbReference>
<dbReference type="Gene3D" id="3.40.190.290">
    <property type="match status" value="1"/>
</dbReference>
<evidence type="ECO:0000313" key="7">
    <source>
        <dbReference type="Proteomes" id="UP000613011"/>
    </source>
</evidence>
<dbReference type="InterPro" id="IPR005119">
    <property type="entry name" value="LysR_subst-bd"/>
</dbReference>
<keyword evidence="2" id="KW-0805">Transcription regulation</keyword>
<dbReference type="PRINTS" id="PR00039">
    <property type="entry name" value="HTHLYSR"/>
</dbReference>
<accession>A0A936ZEY3</accession>
<dbReference type="GO" id="GO:0003677">
    <property type="term" value="F:DNA binding"/>
    <property type="evidence" value="ECO:0007669"/>
    <property type="project" value="UniProtKB-KW"/>
</dbReference>
<dbReference type="InterPro" id="IPR036390">
    <property type="entry name" value="WH_DNA-bd_sf"/>
</dbReference>
<sequence length="303" mass="32506">MQIDILGIQAFLAVAECGGFGLAAHRLHLSQTAISHRMRKLEETLGVPLLVRSGRGIALTEAGSALLPRARAAVQQLEASCDTIRKHGQNASRWVSLACLPTLAAPLAVPLLGDFQAAYGGWQVRLHDSSIPEIVDLVESGTAAFGLTVAHGVKASLQVEPIADEPFVLACPPGHPMAGREQVRFEDLLDQPLIRISLPSGNSMTIDDAIGPLRERLRWPYEAQRNAMALEMVRGGLGLTIVPRLSVRPVDGVVAVPLAGPEVRRTLAVLTRRGARLTPQEEHLMHQALALIRQALGVPSRPA</sequence>
<keyword evidence="7" id="KW-1185">Reference proteome</keyword>
<dbReference type="Proteomes" id="UP000613011">
    <property type="component" value="Unassembled WGS sequence"/>
</dbReference>
<dbReference type="RefSeq" id="WP_201682095.1">
    <property type="nucleotide sequence ID" value="NZ_JAEQNA010000001.1"/>
</dbReference>
<dbReference type="SUPFAM" id="SSF53850">
    <property type="entry name" value="Periplasmic binding protein-like II"/>
    <property type="match status" value="1"/>
</dbReference>
<dbReference type="InterPro" id="IPR050950">
    <property type="entry name" value="HTH-type_LysR_regulators"/>
</dbReference>
<feature type="domain" description="HTH lysR-type" evidence="5">
    <location>
        <begin position="1"/>
        <end position="60"/>
    </location>
</feature>
<dbReference type="PANTHER" id="PTHR30419:SF8">
    <property type="entry name" value="NITROGEN ASSIMILATION TRANSCRIPTIONAL ACTIVATOR-RELATED"/>
    <property type="match status" value="1"/>
</dbReference>
<dbReference type="EMBL" id="JAEQNA010000001">
    <property type="protein sequence ID" value="MBL0419038.1"/>
    <property type="molecule type" value="Genomic_DNA"/>
</dbReference>
<evidence type="ECO:0000259" key="5">
    <source>
        <dbReference type="PROSITE" id="PS50931"/>
    </source>
</evidence>
<proteinExistence type="inferred from homology"/>
<evidence type="ECO:0000256" key="1">
    <source>
        <dbReference type="ARBA" id="ARBA00009437"/>
    </source>
</evidence>
<dbReference type="PANTHER" id="PTHR30419">
    <property type="entry name" value="HTH-TYPE TRANSCRIPTIONAL REGULATOR YBHD"/>
    <property type="match status" value="1"/>
</dbReference>
<dbReference type="InterPro" id="IPR000847">
    <property type="entry name" value="LysR_HTH_N"/>
</dbReference>
<comment type="similarity">
    <text evidence="1">Belongs to the LysR transcriptional regulatory family.</text>
</comment>
<evidence type="ECO:0000256" key="3">
    <source>
        <dbReference type="ARBA" id="ARBA00023125"/>
    </source>
</evidence>
<dbReference type="FunFam" id="1.10.10.10:FF:000001">
    <property type="entry name" value="LysR family transcriptional regulator"/>
    <property type="match status" value="1"/>
</dbReference>
<dbReference type="GO" id="GO:0005829">
    <property type="term" value="C:cytosol"/>
    <property type="evidence" value="ECO:0007669"/>
    <property type="project" value="TreeGrafter"/>
</dbReference>
<organism evidence="6 7">
    <name type="scientific">Ramlibacter aurantiacus</name>
    <dbReference type="NCBI Taxonomy" id="2801330"/>
    <lineage>
        <taxon>Bacteria</taxon>
        <taxon>Pseudomonadati</taxon>
        <taxon>Pseudomonadota</taxon>
        <taxon>Betaproteobacteria</taxon>
        <taxon>Burkholderiales</taxon>
        <taxon>Comamonadaceae</taxon>
        <taxon>Ramlibacter</taxon>
    </lineage>
</organism>
<protein>
    <submittedName>
        <fullName evidence="6">LysR family transcriptional regulator</fullName>
    </submittedName>
</protein>
<dbReference type="Gene3D" id="1.10.10.10">
    <property type="entry name" value="Winged helix-like DNA-binding domain superfamily/Winged helix DNA-binding domain"/>
    <property type="match status" value="1"/>
</dbReference>
<dbReference type="GO" id="GO:0003700">
    <property type="term" value="F:DNA-binding transcription factor activity"/>
    <property type="evidence" value="ECO:0007669"/>
    <property type="project" value="InterPro"/>
</dbReference>
<reference evidence="6" key="1">
    <citation type="submission" date="2021-01" db="EMBL/GenBank/DDBJ databases">
        <title>Ramlibacter sp. strain AW1 16S ribosomal RNA gene Genome sequencing and assembly.</title>
        <authorList>
            <person name="Kang M."/>
        </authorList>
    </citation>
    <scope>NUCLEOTIDE SEQUENCE</scope>
    <source>
        <strain evidence="6">AW1</strain>
    </source>
</reference>
<gene>
    <name evidence="6" type="ORF">JI739_01640</name>
</gene>
<keyword evidence="4" id="KW-0804">Transcription</keyword>
<dbReference type="Pfam" id="PF03466">
    <property type="entry name" value="LysR_substrate"/>
    <property type="match status" value="1"/>
</dbReference>
<evidence type="ECO:0000313" key="6">
    <source>
        <dbReference type="EMBL" id="MBL0419038.1"/>
    </source>
</evidence>
<dbReference type="SUPFAM" id="SSF46785">
    <property type="entry name" value="Winged helix' DNA-binding domain"/>
    <property type="match status" value="1"/>
</dbReference>
<evidence type="ECO:0000256" key="2">
    <source>
        <dbReference type="ARBA" id="ARBA00023015"/>
    </source>
</evidence>
<dbReference type="AlphaFoldDB" id="A0A936ZEY3"/>
<dbReference type="PROSITE" id="PS50931">
    <property type="entry name" value="HTH_LYSR"/>
    <property type="match status" value="1"/>
</dbReference>
<evidence type="ECO:0000256" key="4">
    <source>
        <dbReference type="ARBA" id="ARBA00023163"/>
    </source>
</evidence>
<dbReference type="Pfam" id="PF00126">
    <property type="entry name" value="HTH_1"/>
    <property type="match status" value="1"/>
</dbReference>
<keyword evidence="3" id="KW-0238">DNA-binding</keyword>
<comment type="caution">
    <text evidence="6">The sequence shown here is derived from an EMBL/GenBank/DDBJ whole genome shotgun (WGS) entry which is preliminary data.</text>
</comment>